<sequence>MSIKTYLAYTLFTLRRFDDESKRERALSVAGAGRTENGGLLTYRNVRQTSLSAWPAKPSRTRRTYNTCHEIAGRLLEQPVNWKVKA</sequence>
<dbReference type="EMBL" id="CABM01000061">
    <property type="protein sequence ID" value="CBH98770.1"/>
    <property type="molecule type" value="Genomic_DNA"/>
</dbReference>
<gene>
    <name evidence="1" type="ORF">CARN2_4252</name>
</gene>
<name>E6PV13_9ZZZZ</name>
<protein>
    <submittedName>
        <fullName evidence="1">Uncharacterized protein</fullName>
    </submittedName>
</protein>
<accession>E6PV13</accession>
<organism evidence="1">
    <name type="scientific">mine drainage metagenome</name>
    <dbReference type="NCBI Taxonomy" id="410659"/>
    <lineage>
        <taxon>unclassified sequences</taxon>
        <taxon>metagenomes</taxon>
        <taxon>ecological metagenomes</taxon>
    </lineage>
</organism>
<reference evidence="1" key="1">
    <citation type="submission" date="2009-10" db="EMBL/GenBank/DDBJ databases">
        <title>Diversity of trophic interactions inside an arsenic-rich microbial ecosystem.</title>
        <authorList>
            <person name="Bertin P.N."/>
            <person name="Heinrich-Salmeron A."/>
            <person name="Pelletier E."/>
            <person name="Goulhen-Chollet F."/>
            <person name="Arsene-Ploetze F."/>
            <person name="Gallien S."/>
            <person name="Calteau A."/>
            <person name="Vallenet D."/>
            <person name="Casiot C."/>
            <person name="Chane-Woon-Ming B."/>
            <person name="Giloteaux L."/>
            <person name="Barakat M."/>
            <person name="Bonnefoy V."/>
            <person name="Bruneel O."/>
            <person name="Chandler M."/>
            <person name="Cleiss J."/>
            <person name="Duran R."/>
            <person name="Elbaz-Poulichet F."/>
            <person name="Fonknechten N."/>
            <person name="Lauga B."/>
            <person name="Mornico D."/>
            <person name="Ortet P."/>
            <person name="Schaeffer C."/>
            <person name="Siguier P."/>
            <person name="Alexander Thil Smith A."/>
            <person name="Van Dorsselaer A."/>
            <person name="Weissenbach J."/>
            <person name="Medigue C."/>
            <person name="Le Paslier D."/>
        </authorList>
    </citation>
    <scope>NUCLEOTIDE SEQUENCE</scope>
</reference>
<proteinExistence type="predicted"/>
<dbReference type="AlphaFoldDB" id="E6PV13"/>
<evidence type="ECO:0000313" key="1">
    <source>
        <dbReference type="EMBL" id="CBH98770.1"/>
    </source>
</evidence>
<comment type="caution">
    <text evidence="1">The sequence shown here is derived from an EMBL/GenBank/DDBJ whole genome shotgun (WGS) entry which is preliminary data.</text>
</comment>